<dbReference type="OrthoDB" id="428577at2759"/>
<dbReference type="InterPro" id="IPR019956">
    <property type="entry name" value="Ubiquitin_dom"/>
</dbReference>
<dbReference type="AlphaFoldDB" id="A0A5J4UTX2"/>
<feature type="domain" description="Ubiquitin-like" evidence="1">
    <location>
        <begin position="30"/>
        <end position="102"/>
    </location>
</feature>
<dbReference type="InterPro" id="IPR029071">
    <property type="entry name" value="Ubiquitin-like_domsf"/>
</dbReference>
<comment type="caution">
    <text evidence="2">The sequence shown here is derived from an EMBL/GenBank/DDBJ whole genome shotgun (WGS) entry which is preliminary data.</text>
</comment>
<proteinExistence type="predicted"/>
<dbReference type="PROSITE" id="PS50053">
    <property type="entry name" value="UBIQUITIN_2"/>
    <property type="match status" value="1"/>
</dbReference>
<organism evidence="2 3">
    <name type="scientific">Streblomastix strix</name>
    <dbReference type="NCBI Taxonomy" id="222440"/>
    <lineage>
        <taxon>Eukaryota</taxon>
        <taxon>Metamonada</taxon>
        <taxon>Preaxostyla</taxon>
        <taxon>Oxymonadida</taxon>
        <taxon>Streblomastigidae</taxon>
        <taxon>Streblomastix</taxon>
    </lineage>
</organism>
<dbReference type="PANTHER" id="PTHR10666">
    <property type="entry name" value="UBIQUITIN"/>
    <property type="match status" value="1"/>
</dbReference>
<name>A0A5J4UTX2_9EUKA</name>
<dbReference type="Pfam" id="PF00240">
    <property type="entry name" value="ubiquitin"/>
    <property type="match status" value="1"/>
</dbReference>
<sequence length="111" mass="12686">MCSICGQRIPSTLYNDHANEHAKAKELGQMQVFGKTITGKIIILDVEKSDTILELKKKIEAKIGVPYDQIRLQYKGKSLGDDLNQIQVYNIQNNETIYVFLRISVEDQMKL</sequence>
<dbReference type="PRINTS" id="PR00348">
    <property type="entry name" value="UBIQUITIN"/>
</dbReference>
<reference evidence="2 3" key="1">
    <citation type="submission" date="2019-03" db="EMBL/GenBank/DDBJ databases">
        <title>Single cell metagenomics reveals metabolic interactions within the superorganism composed of flagellate Streblomastix strix and complex community of Bacteroidetes bacteria on its surface.</title>
        <authorList>
            <person name="Treitli S.C."/>
            <person name="Kolisko M."/>
            <person name="Husnik F."/>
            <person name="Keeling P."/>
            <person name="Hampl V."/>
        </authorList>
    </citation>
    <scope>NUCLEOTIDE SEQUENCE [LARGE SCALE GENOMIC DNA]</scope>
    <source>
        <strain evidence="2">ST1C</strain>
    </source>
</reference>
<evidence type="ECO:0000313" key="2">
    <source>
        <dbReference type="EMBL" id="KAA6373859.1"/>
    </source>
</evidence>
<accession>A0A5J4UTX2</accession>
<dbReference type="InterPro" id="IPR050158">
    <property type="entry name" value="Ubiquitin_ubiquitin-like"/>
</dbReference>
<dbReference type="SUPFAM" id="SSF54236">
    <property type="entry name" value="Ubiquitin-like"/>
    <property type="match status" value="1"/>
</dbReference>
<dbReference type="Proteomes" id="UP000324800">
    <property type="component" value="Unassembled WGS sequence"/>
</dbReference>
<evidence type="ECO:0000259" key="1">
    <source>
        <dbReference type="PROSITE" id="PS50053"/>
    </source>
</evidence>
<dbReference type="Gene3D" id="3.10.20.90">
    <property type="entry name" value="Phosphatidylinositol 3-kinase Catalytic Subunit, Chain A, domain 1"/>
    <property type="match status" value="1"/>
</dbReference>
<dbReference type="InterPro" id="IPR000626">
    <property type="entry name" value="Ubiquitin-like_dom"/>
</dbReference>
<protein>
    <recommendedName>
        <fullName evidence="1">Ubiquitin-like domain-containing protein</fullName>
    </recommendedName>
</protein>
<dbReference type="EMBL" id="SNRW01012411">
    <property type="protein sequence ID" value="KAA6373859.1"/>
    <property type="molecule type" value="Genomic_DNA"/>
</dbReference>
<dbReference type="SMART" id="SM00213">
    <property type="entry name" value="UBQ"/>
    <property type="match status" value="1"/>
</dbReference>
<evidence type="ECO:0000313" key="3">
    <source>
        <dbReference type="Proteomes" id="UP000324800"/>
    </source>
</evidence>
<gene>
    <name evidence="2" type="ORF">EZS28_030614</name>
</gene>